<dbReference type="Gene3D" id="3.40.430.10">
    <property type="entry name" value="Dihydrofolate Reductase, subunit A"/>
    <property type="match status" value="1"/>
</dbReference>
<reference evidence="2" key="1">
    <citation type="submission" date="2021-01" db="EMBL/GenBank/DDBJ databases">
        <title>Whole genome shotgun sequence of Demequina activiva NBRC 110675.</title>
        <authorList>
            <person name="Komaki H."/>
            <person name="Tamura T."/>
        </authorList>
    </citation>
    <scope>NUCLEOTIDE SEQUENCE</scope>
    <source>
        <strain evidence="2">NBRC 110675</strain>
    </source>
</reference>
<dbReference type="EMBL" id="BONR01000004">
    <property type="protein sequence ID" value="GIG55190.1"/>
    <property type="molecule type" value="Genomic_DNA"/>
</dbReference>
<name>A0A919Q7H5_9MICO</name>
<dbReference type="InterPro" id="IPR002734">
    <property type="entry name" value="RibDG_C"/>
</dbReference>
<comment type="caution">
    <text evidence="2">The sequence shown here is derived from an EMBL/GenBank/DDBJ whole genome shotgun (WGS) entry which is preliminary data.</text>
</comment>
<protein>
    <recommendedName>
        <fullName evidence="1">Bacterial bifunctional deaminase-reductase C-terminal domain-containing protein</fullName>
    </recommendedName>
</protein>
<dbReference type="Proteomes" id="UP000652354">
    <property type="component" value="Unassembled WGS sequence"/>
</dbReference>
<feature type="domain" description="Bacterial bifunctional deaminase-reductase C-terminal" evidence="1">
    <location>
        <begin position="4"/>
        <end position="175"/>
    </location>
</feature>
<proteinExistence type="predicted"/>
<organism evidence="2 3">
    <name type="scientific">Demequina activiva</name>
    <dbReference type="NCBI Taxonomy" id="1582364"/>
    <lineage>
        <taxon>Bacteria</taxon>
        <taxon>Bacillati</taxon>
        <taxon>Actinomycetota</taxon>
        <taxon>Actinomycetes</taxon>
        <taxon>Micrococcales</taxon>
        <taxon>Demequinaceae</taxon>
        <taxon>Demequina</taxon>
    </lineage>
</organism>
<evidence type="ECO:0000313" key="3">
    <source>
        <dbReference type="Proteomes" id="UP000652354"/>
    </source>
</evidence>
<gene>
    <name evidence="2" type="primary">yyaP</name>
    <name evidence="2" type="ORF">Dac01nite_19420</name>
</gene>
<dbReference type="GO" id="GO:0008703">
    <property type="term" value="F:5-amino-6-(5-phosphoribosylamino)uracil reductase activity"/>
    <property type="evidence" value="ECO:0007669"/>
    <property type="project" value="InterPro"/>
</dbReference>
<evidence type="ECO:0000259" key="1">
    <source>
        <dbReference type="Pfam" id="PF01872"/>
    </source>
</evidence>
<accession>A0A919Q7H5</accession>
<dbReference type="InterPro" id="IPR050765">
    <property type="entry name" value="Riboflavin_Biosynth_HTPR"/>
</dbReference>
<dbReference type="SUPFAM" id="SSF53597">
    <property type="entry name" value="Dihydrofolate reductase-like"/>
    <property type="match status" value="1"/>
</dbReference>
<sequence>MGRIIVEQHVTADGFAAGPNGELDWVDGSVSETGPMVDQALSELEHADAILLGATTYSLFVSYWPRPEAASDPLAEPINRLPKHVVSSTLAAAPWGEFAPATLETGNVLDTCDRLTSLYDRDIIVWGSLELAGALMDAGCVSQVRLRIAPVAIGSGIPLWTAPYRSRALTVSSVTPLSTGQVTVIYDVD</sequence>
<dbReference type="InterPro" id="IPR024072">
    <property type="entry name" value="DHFR-like_dom_sf"/>
</dbReference>
<dbReference type="RefSeq" id="WP_203656428.1">
    <property type="nucleotide sequence ID" value="NZ_BONR01000004.1"/>
</dbReference>
<dbReference type="GO" id="GO:0009231">
    <property type="term" value="P:riboflavin biosynthetic process"/>
    <property type="evidence" value="ECO:0007669"/>
    <property type="project" value="InterPro"/>
</dbReference>
<dbReference type="AlphaFoldDB" id="A0A919Q7H5"/>
<evidence type="ECO:0000313" key="2">
    <source>
        <dbReference type="EMBL" id="GIG55190.1"/>
    </source>
</evidence>
<dbReference type="PANTHER" id="PTHR38011">
    <property type="entry name" value="DIHYDROFOLATE REDUCTASE FAMILY PROTEIN (AFU_ORTHOLOGUE AFUA_8G06820)"/>
    <property type="match status" value="1"/>
</dbReference>
<dbReference type="Pfam" id="PF01872">
    <property type="entry name" value="RibD_C"/>
    <property type="match status" value="1"/>
</dbReference>
<dbReference type="PANTHER" id="PTHR38011:SF11">
    <property type="entry name" value="2,5-DIAMINO-6-RIBOSYLAMINO-4(3H)-PYRIMIDINONE 5'-PHOSPHATE REDUCTASE"/>
    <property type="match status" value="1"/>
</dbReference>
<keyword evidence="3" id="KW-1185">Reference proteome</keyword>